<dbReference type="AlphaFoldDB" id="A0A453LBF1"/>
<protein>
    <submittedName>
        <fullName evidence="2">Uncharacterized protein</fullName>
    </submittedName>
</protein>
<dbReference type="Gramene" id="AET5Gv20699600.1">
    <property type="protein sequence ID" value="AET5Gv20699600.1"/>
    <property type="gene ID" value="AET5Gv20699600"/>
</dbReference>
<feature type="region of interest" description="Disordered" evidence="1">
    <location>
        <begin position="1"/>
        <end position="41"/>
    </location>
</feature>
<reference evidence="2" key="5">
    <citation type="journal article" date="2021" name="G3 (Bethesda)">
        <title>Aegilops tauschii genome assembly Aet v5.0 features greater sequence contiguity and improved annotation.</title>
        <authorList>
            <person name="Wang L."/>
            <person name="Zhu T."/>
            <person name="Rodriguez J.C."/>
            <person name="Deal K.R."/>
            <person name="Dubcovsky J."/>
            <person name="McGuire P.E."/>
            <person name="Lux T."/>
            <person name="Spannagl M."/>
            <person name="Mayer K.F.X."/>
            <person name="Baldrich P."/>
            <person name="Meyers B.C."/>
            <person name="Huo N."/>
            <person name="Gu Y.Q."/>
            <person name="Zhou H."/>
            <person name="Devos K.M."/>
            <person name="Bennetzen J.L."/>
            <person name="Unver T."/>
            <person name="Budak H."/>
            <person name="Gulick P.J."/>
            <person name="Galiba G."/>
            <person name="Kalapos B."/>
            <person name="Nelson D.R."/>
            <person name="Li P."/>
            <person name="You F.M."/>
            <person name="Luo M.C."/>
            <person name="Dvorak J."/>
        </authorList>
    </citation>
    <scope>NUCLEOTIDE SEQUENCE [LARGE SCALE GENOMIC DNA]</scope>
    <source>
        <strain evidence="2">cv. AL8/78</strain>
    </source>
</reference>
<evidence type="ECO:0000256" key="1">
    <source>
        <dbReference type="SAM" id="MobiDB-lite"/>
    </source>
</evidence>
<reference evidence="3" key="1">
    <citation type="journal article" date="2014" name="Science">
        <title>Ancient hybridizations among the ancestral genomes of bread wheat.</title>
        <authorList>
            <consortium name="International Wheat Genome Sequencing Consortium,"/>
            <person name="Marcussen T."/>
            <person name="Sandve S.R."/>
            <person name="Heier L."/>
            <person name="Spannagl M."/>
            <person name="Pfeifer M."/>
            <person name="Jakobsen K.S."/>
            <person name="Wulff B.B."/>
            <person name="Steuernagel B."/>
            <person name="Mayer K.F."/>
            <person name="Olsen O.A."/>
        </authorList>
    </citation>
    <scope>NUCLEOTIDE SEQUENCE [LARGE SCALE GENOMIC DNA]</scope>
    <source>
        <strain evidence="3">cv. AL8/78</strain>
    </source>
</reference>
<dbReference type="STRING" id="200361.A0A453LBF1"/>
<feature type="compositionally biased region" description="Basic and acidic residues" evidence="1">
    <location>
        <begin position="29"/>
        <end position="41"/>
    </location>
</feature>
<reference evidence="2" key="3">
    <citation type="journal article" date="2017" name="Nature">
        <title>Genome sequence of the progenitor of the wheat D genome Aegilops tauschii.</title>
        <authorList>
            <person name="Luo M.C."/>
            <person name="Gu Y.Q."/>
            <person name="Puiu D."/>
            <person name="Wang H."/>
            <person name="Twardziok S.O."/>
            <person name="Deal K.R."/>
            <person name="Huo N."/>
            <person name="Zhu T."/>
            <person name="Wang L."/>
            <person name="Wang Y."/>
            <person name="McGuire P.E."/>
            <person name="Liu S."/>
            <person name="Long H."/>
            <person name="Ramasamy R.K."/>
            <person name="Rodriguez J.C."/>
            <person name="Van S.L."/>
            <person name="Yuan L."/>
            <person name="Wang Z."/>
            <person name="Xia Z."/>
            <person name="Xiao L."/>
            <person name="Anderson O.D."/>
            <person name="Ouyang S."/>
            <person name="Liang Y."/>
            <person name="Zimin A.V."/>
            <person name="Pertea G."/>
            <person name="Qi P."/>
            <person name="Bennetzen J.L."/>
            <person name="Dai X."/>
            <person name="Dawson M.W."/>
            <person name="Muller H.G."/>
            <person name="Kugler K."/>
            <person name="Rivarola-Duarte L."/>
            <person name="Spannagl M."/>
            <person name="Mayer K.F.X."/>
            <person name="Lu F.H."/>
            <person name="Bevan M.W."/>
            <person name="Leroy P."/>
            <person name="Li P."/>
            <person name="You F.M."/>
            <person name="Sun Q."/>
            <person name="Liu Z."/>
            <person name="Lyons E."/>
            <person name="Wicker T."/>
            <person name="Salzberg S.L."/>
            <person name="Devos K.M."/>
            <person name="Dvorak J."/>
        </authorList>
    </citation>
    <scope>NUCLEOTIDE SEQUENCE [LARGE SCALE GENOMIC DNA]</scope>
    <source>
        <strain evidence="2">cv. AL8/78</strain>
    </source>
</reference>
<evidence type="ECO:0000313" key="3">
    <source>
        <dbReference type="Proteomes" id="UP000015105"/>
    </source>
</evidence>
<reference evidence="2" key="4">
    <citation type="submission" date="2019-03" db="UniProtKB">
        <authorList>
            <consortium name="EnsemblPlants"/>
        </authorList>
    </citation>
    <scope>IDENTIFICATION</scope>
</reference>
<evidence type="ECO:0000313" key="2">
    <source>
        <dbReference type="EnsemblPlants" id="AET5Gv20699600.1"/>
    </source>
</evidence>
<keyword evidence="3" id="KW-1185">Reference proteome</keyword>
<reference evidence="3" key="2">
    <citation type="journal article" date="2017" name="Nat. Plants">
        <title>The Aegilops tauschii genome reveals multiple impacts of transposons.</title>
        <authorList>
            <person name="Zhao G."/>
            <person name="Zou C."/>
            <person name="Li K."/>
            <person name="Wang K."/>
            <person name="Li T."/>
            <person name="Gao L."/>
            <person name="Zhang X."/>
            <person name="Wang H."/>
            <person name="Yang Z."/>
            <person name="Liu X."/>
            <person name="Jiang W."/>
            <person name="Mao L."/>
            <person name="Kong X."/>
            <person name="Jiao Y."/>
            <person name="Jia J."/>
        </authorList>
    </citation>
    <scope>NUCLEOTIDE SEQUENCE [LARGE SCALE GENOMIC DNA]</scope>
    <source>
        <strain evidence="3">cv. AL8/78</strain>
    </source>
</reference>
<proteinExistence type="predicted"/>
<dbReference type="EnsemblPlants" id="AET5Gv20699600.1">
    <property type="protein sequence ID" value="AET5Gv20699600.1"/>
    <property type="gene ID" value="AET5Gv20699600"/>
</dbReference>
<dbReference type="Proteomes" id="UP000015105">
    <property type="component" value="Chromosome 5D"/>
</dbReference>
<accession>A0A453LBF1</accession>
<organism evidence="2 3">
    <name type="scientific">Aegilops tauschii subsp. strangulata</name>
    <name type="common">Goatgrass</name>
    <dbReference type="NCBI Taxonomy" id="200361"/>
    <lineage>
        <taxon>Eukaryota</taxon>
        <taxon>Viridiplantae</taxon>
        <taxon>Streptophyta</taxon>
        <taxon>Embryophyta</taxon>
        <taxon>Tracheophyta</taxon>
        <taxon>Spermatophyta</taxon>
        <taxon>Magnoliopsida</taxon>
        <taxon>Liliopsida</taxon>
        <taxon>Poales</taxon>
        <taxon>Poaceae</taxon>
        <taxon>BOP clade</taxon>
        <taxon>Pooideae</taxon>
        <taxon>Triticodae</taxon>
        <taxon>Triticeae</taxon>
        <taxon>Triticinae</taxon>
        <taxon>Aegilops</taxon>
    </lineage>
</organism>
<sequence length="41" mass="4755">GQLMLNRVMSMQRESRRLQIQPHNGPADSKVDRKDSTCKQD</sequence>
<name>A0A453LBF1_AEGTS</name>